<feature type="transmembrane region" description="Helical" evidence="1">
    <location>
        <begin position="150"/>
        <end position="168"/>
    </location>
</feature>
<keyword evidence="1" id="KW-0472">Membrane</keyword>
<feature type="transmembrane region" description="Helical" evidence="1">
    <location>
        <begin position="36"/>
        <end position="54"/>
    </location>
</feature>
<evidence type="ECO:0000313" key="4">
    <source>
        <dbReference type="Proteomes" id="UP000626026"/>
    </source>
</evidence>
<dbReference type="RefSeq" id="WP_187782670.1">
    <property type="nucleotide sequence ID" value="NZ_JACTVA010000002.1"/>
</dbReference>
<feature type="transmembrane region" description="Helical" evidence="1">
    <location>
        <begin position="262"/>
        <end position="280"/>
    </location>
</feature>
<keyword evidence="1" id="KW-0812">Transmembrane</keyword>
<dbReference type="InterPro" id="IPR037185">
    <property type="entry name" value="EmrE-like"/>
</dbReference>
<feature type="domain" description="EamA" evidence="2">
    <location>
        <begin position="7"/>
        <end position="140"/>
    </location>
</feature>
<feature type="transmembrane region" description="Helical" evidence="1">
    <location>
        <begin position="126"/>
        <end position="144"/>
    </location>
</feature>
<proteinExistence type="predicted"/>
<name>A0ABR7RGD8_9PROT</name>
<protein>
    <submittedName>
        <fullName evidence="3">DMT family transporter</fullName>
    </submittedName>
</protein>
<sequence length="299" mass="32419">MDRSVMRGVCLAFVAYFAYALSDASVKLLEGGIHPLQSAFFGGVFGIAAIPFLLSPGERWHYAFRSRNRRMWVLRAIAAVTGALGSITAFTYLSMAEAFSLLFLMPAFVTVMSVVFLKEDVGWRRWTAVILGFVGVLIVLRPGFRELNIGHAGAVVGGFSGAMTIVLMRAMGGKERRISLYGAGLVGLILVSGVLMVPYFRWPSIEQWIWLAGYGLLAAVGNALVMMASARAPATLVAPPQYSQMLWAIILGYFVFGDRLDWPMAVGVALIIASGLITFVREKVRAPAVAEAAPLIHPQ</sequence>
<dbReference type="PANTHER" id="PTHR22911:SF135">
    <property type="entry name" value="BLR4310 PROTEIN"/>
    <property type="match status" value="1"/>
</dbReference>
<evidence type="ECO:0000313" key="3">
    <source>
        <dbReference type="EMBL" id="MBC9205493.1"/>
    </source>
</evidence>
<keyword evidence="4" id="KW-1185">Reference proteome</keyword>
<accession>A0ABR7RGD8</accession>
<dbReference type="InterPro" id="IPR000620">
    <property type="entry name" value="EamA_dom"/>
</dbReference>
<dbReference type="SUPFAM" id="SSF103481">
    <property type="entry name" value="Multidrug resistance efflux transporter EmrE"/>
    <property type="match status" value="2"/>
</dbReference>
<evidence type="ECO:0000259" key="2">
    <source>
        <dbReference type="Pfam" id="PF00892"/>
    </source>
</evidence>
<comment type="caution">
    <text evidence="3">The sequence shown here is derived from an EMBL/GenBank/DDBJ whole genome shotgun (WGS) entry which is preliminary data.</text>
</comment>
<keyword evidence="1" id="KW-1133">Transmembrane helix</keyword>
<evidence type="ECO:0000256" key="1">
    <source>
        <dbReference type="SAM" id="Phobius"/>
    </source>
</evidence>
<feature type="transmembrane region" description="Helical" evidence="1">
    <location>
        <begin position="74"/>
        <end position="93"/>
    </location>
</feature>
<dbReference type="PANTHER" id="PTHR22911">
    <property type="entry name" value="ACYL-MALONYL CONDENSING ENZYME-RELATED"/>
    <property type="match status" value="1"/>
</dbReference>
<feature type="transmembrane region" description="Helical" evidence="1">
    <location>
        <begin position="236"/>
        <end position="256"/>
    </location>
</feature>
<feature type="transmembrane region" description="Helical" evidence="1">
    <location>
        <begin position="99"/>
        <end position="117"/>
    </location>
</feature>
<dbReference type="Pfam" id="PF00892">
    <property type="entry name" value="EamA"/>
    <property type="match status" value="2"/>
</dbReference>
<organism evidence="3 4">
    <name type="scientific">Teichococcus aerophilus</name>
    <dbReference type="NCBI Taxonomy" id="1224513"/>
    <lineage>
        <taxon>Bacteria</taxon>
        <taxon>Pseudomonadati</taxon>
        <taxon>Pseudomonadota</taxon>
        <taxon>Alphaproteobacteria</taxon>
        <taxon>Acetobacterales</taxon>
        <taxon>Roseomonadaceae</taxon>
        <taxon>Roseomonas</taxon>
    </lineage>
</organism>
<dbReference type="EMBL" id="JACTVA010000002">
    <property type="protein sequence ID" value="MBC9205493.1"/>
    <property type="molecule type" value="Genomic_DNA"/>
</dbReference>
<dbReference type="Proteomes" id="UP000626026">
    <property type="component" value="Unassembled WGS sequence"/>
</dbReference>
<gene>
    <name evidence="3" type="ORF">IBL26_01490</name>
</gene>
<feature type="domain" description="EamA" evidence="2">
    <location>
        <begin position="149"/>
        <end position="278"/>
    </location>
</feature>
<feature type="transmembrane region" description="Helical" evidence="1">
    <location>
        <begin position="208"/>
        <end position="229"/>
    </location>
</feature>
<reference evidence="3 4" key="1">
    <citation type="journal article" date="2013" name="Int. J. Syst. Evol. Microbiol.">
        <title>Roseomonas aerophila sp. nov., isolated from air.</title>
        <authorList>
            <person name="Kim S.J."/>
            <person name="Weon H.Y."/>
            <person name="Ahn J.H."/>
            <person name="Hong S.B."/>
            <person name="Seok S.J."/>
            <person name="Whang K.S."/>
            <person name="Kwon S.W."/>
        </authorList>
    </citation>
    <scope>NUCLEOTIDE SEQUENCE [LARGE SCALE GENOMIC DNA]</scope>
    <source>
        <strain evidence="3 4">NBRC 108923</strain>
    </source>
</reference>
<feature type="transmembrane region" description="Helical" evidence="1">
    <location>
        <begin position="180"/>
        <end position="202"/>
    </location>
</feature>